<dbReference type="Proteomes" id="UP001187346">
    <property type="component" value="Unassembled WGS sequence"/>
</dbReference>
<evidence type="ECO:0000313" key="2">
    <source>
        <dbReference type="EMBL" id="MDV7217887.1"/>
    </source>
</evidence>
<keyword evidence="3" id="KW-1185">Reference proteome</keyword>
<name>A0ABU4FBC1_9ACTN</name>
<dbReference type="RefSeq" id="WP_317772040.1">
    <property type="nucleotide sequence ID" value="NZ_JAWMAJ010000054.1"/>
</dbReference>
<gene>
    <name evidence="2" type="ORF">R5A26_18190</name>
</gene>
<sequence length="64" mass="6361">MAFATTTVPPGVLSPTFGPPPPGAALEVPEGEGLSEAEPDAVPEPCWVTHRAAALSSGDSSTMA</sequence>
<proteinExistence type="predicted"/>
<evidence type="ECO:0000313" key="3">
    <source>
        <dbReference type="Proteomes" id="UP001187346"/>
    </source>
</evidence>
<reference evidence="2 3" key="1">
    <citation type="submission" date="2023-10" db="EMBL/GenBank/DDBJ databases">
        <title>Characterization of rhizosphere-enriched actinobacteria from wheat plants lab-grown on chernevaya soil.</title>
        <authorList>
            <person name="Tikhonova E.N."/>
            <person name="Konopkin A."/>
            <person name="Kravchenko I.K."/>
        </authorList>
    </citation>
    <scope>NUCLEOTIDE SEQUENCE [LARGE SCALE GENOMIC DNA]</scope>
    <source>
        <strain evidence="2 3">RR29</strain>
    </source>
</reference>
<feature type="compositionally biased region" description="Acidic residues" evidence="1">
    <location>
        <begin position="29"/>
        <end position="41"/>
    </location>
</feature>
<feature type="region of interest" description="Disordered" evidence="1">
    <location>
        <begin position="1"/>
        <end position="41"/>
    </location>
</feature>
<accession>A0ABU4FBC1</accession>
<protein>
    <submittedName>
        <fullName evidence="2">Uncharacterized protein</fullName>
    </submittedName>
</protein>
<dbReference type="EMBL" id="JAWMAJ010000054">
    <property type="protein sequence ID" value="MDV7217887.1"/>
    <property type="molecule type" value="Genomic_DNA"/>
</dbReference>
<evidence type="ECO:0000256" key="1">
    <source>
        <dbReference type="SAM" id="MobiDB-lite"/>
    </source>
</evidence>
<organism evidence="2 3">
    <name type="scientific">Streptomyces prunicolor</name>
    <dbReference type="NCBI Taxonomy" id="67348"/>
    <lineage>
        <taxon>Bacteria</taxon>
        <taxon>Bacillati</taxon>
        <taxon>Actinomycetota</taxon>
        <taxon>Actinomycetes</taxon>
        <taxon>Kitasatosporales</taxon>
        <taxon>Streptomycetaceae</taxon>
        <taxon>Streptomyces</taxon>
    </lineage>
</organism>
<comment type="caution">
    <text evidence="2">The sequence shown here is derived from an EMBL/GenBank/DDBJ whole genome shotgun (WGS) entry which is preliminary data.</text>
</comment>